<feature type="disulfide bond" evidence="7">
    <location>
        <begin position="500"/>
        <end position="511"/>
    </location>
</feature>
<feature type="disulfide bond" evidence="7">
    <location>
        <begin position="379"/>
        <end position="424"/>
    </location>
</feature>
<evidence type="ECO:0000256" key="3">
    <source>
        <dbReference type="ARBA" id="ARBA00022729"/>
    </source>
</evidence>
<dbReference type="InterPro" id="IPR020858">
    <property type="entry name" value="Serum_albumin-like"/>
</dbReference>
<keyword evidence="6" id="KW-0106">Calcium</keyword>
<feature type="binding site" evidence="6">
    <location>
        <position position="312"/>
    </location>
    <ligand>
        <name>Ca(2+)</name>
        <dbReference type="ChEBI" id="CHEBI:29108"/>
        <label>1</label>
    </ligand>
</feature>
<name>A0A8J1M9V2_XENLA</name>
<evidence type="ECO:0000256" key="2">
    <source>
        <dbReference type="ARBA" id="ARBA00022525"/>
    </source>
</evidence>
<feature type="disulfide bond" evidence="7">
    <location>
        <begin position="341"/>
        <end position="352"/>
    </location>
</feature>
<reference evidence="10" key="1">
    <citation type="submission" date="2025-08" db="UniProtKB">
        <authorList>
            <consortium name="RefSeq"/>
        </authorList>
    </citation>
    <scope>IDENTIFICATION</scope>
    <source>
        <strain evidence="10">J_2021</strain>
        <tissue evidence="10">Erythrocytes</tissue>
    </source>
</reference>
<dbReference type="InterPro" id="IPR021177">
    <property type="entry name" value="Serum_albumin/AFP/Afamin"/>
</dbReference>
<feature type="disulfide bond" evidence="7">
    <location>
        <begin position="141"/>
        <end position="157"/>
    </location>
</feature>
<dbReference type="PANTHER" id="PTHR11385:SF14">
    <property type="entry name" value="AFAMIN"/>
    <property type="match status" value="1"/>
</dbReference>
<dbReference type="SMART" id="SM00103">
    <property type="entry name" value="ALBUMIN"/>
    <property type="match status" value="3"/>
</dbReference>
<evidence type="ECO:0000256" key="6">
    <source>
        <dbReference type="PIRSR" id="PIRSR002520-1"/>
    </source>
</evidence>
<feature type="disulfide bond" evidence="7">
    <location>
        <begin position="455"/>
        <end position="501"/>
    </location>
</feature>
<feature type="binding site" evidence="6">
    <location>
        <position position="312"/>
    </location>
    <ligand>
        <name>Zn(2+)</name>
        <dbReference type="ChEBI" id="CHEBI:29105"/>
    </ligand>
</feature>
<dbReference type="InterPro" id="IPR020857">
    <property type="entry name" value="Serum_albumin_CS"/>
</dbReference>
<organism evidence="9 10">
    <name type="scientific">Xenopus laevis</name>
    <name type="common">African clawed frog</name>
    <dbReference type="NCBI Taxonomy" id="8355"/>
    <lineage>
        <taxon>Eukaryota</taxon>
        <taxon>Metazoa</taxon>
        <taxon>Chordata</taxon>
        <taxon>Craniata</taxon>
        <taxon>Vertebrata</taxon>
        <taxon>Euteleostomi</taxon>
        <taxon>Amphibia</taxon>
        <taxon>Batrachia</taxon>
        <taxon>Anura</taxon>
        <taxon>Pipoidea</taxon>
        <taxon>Pipidae</taxon>
        <taxon>Xenopodinae</taxon>
        <taxon>Xenopus</taxon>
        <taxon>Xenopus</taxon>
    </lineage>
</organism>
<feature type="disulfide bond" evidence="7">
    <location>
        <begin position="308"/>
        <end position="316"/>
    </location>
</feature>
<dbReference type="PRINTS" id="PR00802">
    <property type="entry name" value="SERUMALBUMIN"/>
</dbReference>
<feature type="disulfide bond" evidence="7">
    <location>
        <begin position="119"/>
        <end position="128"/>
    </location>
</feature>
<dbReference type="SMR" id="A0A8J1M9V2"/>
<feature type="disulfide bond" evidence="7">
    <location>
        <begin position="263"/>
        <end position="309"/>
    </location>
</feature>
<comment type="subcellular location">
    <subcellularLocation>
        <location evidence="1">Secreted</location>
    </subcellularLocation>
</comment>
<dbReference type="GO" id="GO:0072562">
    <property type="term" value="C:blood microparticle"/>
    <property type="evidence" value="ECO:0007669"/>
    <property type="project" value="TreeGrafter"/>
</dbReference>
<dbReference type="PROSITE" id="PS51438">
    <property type="entry name" value="ALBUMIN_2"/>
    <property type="match status" value="3"/>
</dbReference>
<keyword evidence="3" id="KW-0732">Signal</keyword>
<keyword evidence="9" id="KW-1185">Reference proteome</keyword>
<feature type="disulfide bond" evidence="7">
    <location>
        <begin position="423"/>
        <end position="432"/>
    </location>
</feature>
<feature type="disulfide bond" evidence="7">
    <location>
        <begin position="231"/>
        <end position="240"/>
    </location>
</feature>
<feature type="binding site" evidence="6">
    <location>
        <position position="310"/>
    </location>
    <ligand>
        <name>Zn(2+)</name>
        <dbReference type="ChEBI" id="CHEBI:29105"/>
    </ligand>
</feature>
<evidence type="ECO:0000313" key="9">
    <source>
        <dbReference type="Proteomes" id="UP000186698"/>
    </source>
</evidence>
<dbReference type="CDD" id="cd00015">
    <property type="entry name" value="ALBUMIN"/>
    <property type="match status" value="3"/>
</dbReference>
<proteinExistence type="predicted"/>
<evidence type="ECO:0000256" key="5">
    <source>
        <dbReference type="ARBA" id="ARBA00023157"/>
    </source>
</evidence>
<feature type="binding site" evidence="6">
    <location>
        <position position="315"/>
    </location>
    <ligand>
        <name>Ca(2+)</name>
        <dbReference type="ChEBI" id="CHEBI:29108"/>
        <label>1</label>
    </ligand>
</feature>
<feature type="binding site" evidence="6">
    <location>
        <position position="69"/>
    </location>
    <ligand>
        <name>Cu cation</name>
        <dbReference type="ChEBI" id="CHEBI:23378"/>
    </ligand>
</feature>
<feature type="domain" description="Albumin" evidence="8">
    <location>
        <begin position="250"/>
        <end position="442"/>
    </location>
</feature>
<feature type="disulfide bond" evidence="7">
    <location>
        <begin position="156"/>
        <end position="167"/>
    </location>
</feature>
<keyword evidence="5 7" id="KW-1015">Disulfide bond</keyword>
<dbReference type="InterPro" id="IPR014760">
    <property type="entry name" value="Serum_albumin_N"/>
</dbReference>
<feature type="domain" description="Albumin" evidence="8">
    <location>
        <begin position="61"/>
        <end position="249"/>
    </location>
</feature>
<feature type="disulfide bond" evidence="7">
    <location>
        <begin position="524"/>
        <end position="540"/>
    </location>
</feature>
<dbReference type="GO" id="GO:0046872">
    <property type="term" value="F:metal ion binding"/>
    <property type="evidence" value="ECO:0007669"/>
    <property type="project" value="UniProtKB-KW"/>
</dbReference>
<dbReference type="GO" id="GO:0005737">
    <property type="term" value="C:cytoplasm"/>
    <property type="evidence" value="ECO:0007669"/>
    <property type="project" value="TreeGrafter"/>
</dbReference>
<sequence>MPCPGGTFPKKYNHLGRCQLKNITGDQASQRSPPNTSPVMKWITLICLLISSTLIESRIIFKRDTDVDHHKHIADMYNLLTERTFKGLTLAIVSQNLQKCSLEELSKLVNEINDFAKSCTGNDKTPECEKPIGTLFYDKLCADPKVGVNYEWSKECCSKQDPERAQCFRAHRVFEHNPVRPKPEETCALFKEHPDDLLSAFIHEEARNHPDLYPPAVLLLTQQYGKLVEHCCEEEDKDKCFAEKMKELMKHSHSIEDKQKHFCWIVNNYPERVIKALNLARVSHRYPKPDFKLAHKFTEEITHFIKDCCHGDMFECMTERLELSEHTCQHKDELSTKLEKCCNLPLLERTYCIVTLENDDVPAELSKPITEFTEDPNVCEKYAENKEVFLGRYLHAVSRKHQELSLQFLLQSAKEYESLLNKCCKTDNPPECYKDGPENFMNEAKKRFAYLKQNCDALHEHGEYLFENELLIRYTKKMPQVSDETLIGMTHKMADIGEHCCAVPETQRMPCVEGDLTILIAEMCDRQKKTFINDQVAHCCSDSYSGMRSCFTALGPDEHYVPPPVTDDTFHFDDKICTANDKEQQNIKQKFLVKLIKVSPKMEKNHIDECSAEFIKMVQKCCTAEEHQTCFDTEKPVLIEHCQKLHP</sequence>
<dbReference type="PROSITE" id="PS00212">
    <property type="entry name" value="ALBUMIN_1"/>
    <property type="match status" value="3"/>
</dbReference>
<dbReference type="Gene3D" id="1.10.246.10">
    <property type="match status" value="6"/>
</dbReference>
<dbReference type="GO" id="GO:0031667">
    <property type="term" value="P:response to nutrient levels"/>
    <property type="evidence" value="ECO:0000318"/>
    <property type="project" value="GO_Central"/>
</dbReference>
<dbReference type="PIRSF" id="PIRSF002520">
    <property type="entry name" value="Serum_albumin_subgroup"/>
    <property type="match status" value="1"/>
</dbReference>
<dbReference type="FunFam" id="1.10.246.10:FF:000001">
    <property type="entry name" value="Serum albumin"/>
    <property type="match status" value="1"/>
</dbReference>
<feature type="disulfide bond" evidence="7">
    <location>
        <begin position="577"/>
        <end position="622"/>
    </location>
</feature>
<feature type="disulfide bond" evidence="7">
    <location>
        <begin position="621"/>
        <end position="630"/>
    </location>
</feature>
<dbReference type="SUPFAM" id="SSF48552">
    <property type="entry name" value="Serum albumin-like"/>
    <property type="match status" value="3"/>
</dbReference>
<feature type="disulfide bond" evidence="7">
    <location>
        <begin position="539"/>
        <end position="550"/>
    </location>
</feature>
<dbReference type="PANTHER" id="PTHR11385">
    <property type="entry name" value="SERUM ALBUMIN-RELATED"/>
    <property type="match status" value="1"/>
</dbReference>
<keyword evidence="2" id="KW-0964">Secreted</keyword>
<protein>
    <submittedName>
        <fullName evidence="10">Uncharacterized LOC100189571 isoform X1</fullName>
    </submittedName>
</protein>
<evidence type="ECO:0000256" key="1">
    <source>
        <dbReference type="ARBA" id="ARBA00004613"/>
    </source>
</evidence>
<dbReference type="GO" id="GO:0036094">
    <property type="term" value="F:small molecule binding"/>
    <property type="evidence" value="ECO:0000318"/>
    <property type="project" value="GO_Central"/>
</dbReference>
<dbReference type="AlphaFoldDB" id="A0A8J1M9V2"/>
<dbReference type="RefSeq" id="XP_041438388.1">
    <property type="nucleotide sequence ID" value="XM_041582454.1"/>
</dbReference>
<evidence type="ECO:0000259" key="8">
    <source>
        <dbReference type="PROSITE" id="PS51438"/>
    </source>
</evidence>
<feature type="disulfide bond" evidence="7">
    <location>
        <begin position="187"/>
        <end position="232"/>
    </location>
</feature>
<accession>A0A8J1M9V2</accession>
<keyword evidence="6" id="KW-0479">Metal-binding</keyword>
<keyword evidence="6" id="KW-0862">Zinc</keyword>
<feature type="disulfide bond" evidence="7">
    <location>
        <begin position="328"/>
        <end position="342"/>
    </location>
</feature>
<dbReference type="Proteomes" id="UP000186698">
    <property type="component" value="Chromosome 1L"/>
</dbReference>
<evidence type="ECO:0000256" key="4">
    <source>
        <dbReference type="ARBA" id="ARBA00022737"/>
    </source>
</evidence>
<dbReference type="Pfam" id="PF00273">
    <property type="entry name" value="Serum_albumin"/>
    <property type="match status" value="3"/>
</dbReference>
<evidence type="ECO:0000256" key="7">
    <source>
        <dbReference type="PIRSR" id="PIRSR002520-2"/>
    </source>
</evidence>
<keyword evidence="6" id="KW-0186">Copper</keyword>
<evidence type="ECO:0000313" key="10">
    <source>
        <dbReference type="RefSeq" id="XP_041438388.1"/>
    </source>
</evidence>
<feature type="domain" description="Albumin" evidence="8">
    <location>
        <begin position="443"/>
        <end position="640"/>
    </location>
</feature>
<gene>
    <name evidence="10" type="primary">LOC100189571</name>
    <name evidence="10" type="synonym">albumin</name>
</gene>
<keyword evidence="4" id="KW-0677">Repeat</keyword>
<dbReference type="OrthoDB" id="9875082at2759"/>
<dbReference type="GeneID" id="100189571"/>
<dbReference type="InterPro" id="IPR000264">
    <property type="entry name" value="ALB/AFP/VDB"/>
</dbReference>